<accession>A0A0A2LTA9</accession>
<evidence type="ECO:0000313" key="2">
    <source>
        <dbReference type="Proteomes" id="UP000030129"/>
    </source>
</evidence>
<dbReference type="EMBL" id="JRLV01000004">
    <property type="protein sequence ID" value="KGO83164.1"/>
    <property type="molecule type" value="Genomic_DNA"/>
</dbReference>
<proteinExistence type="predicted"/>
<comment type="caution">
    <text evidence="1">The sequence shown here is derived from an EMBL/GenBank/DDBJ whole genome shotgun (WGS) entry which is preliminary data.</text>
</comment>
<reference evidence="1 2" key="1">
    <citation type="submission" date="2013-09" db="EMBL/GenBank/DDBJ databases">
        <authorList>
            <person name="Zeng Z."/>
            <person name="Chen C."/>
        </authorList>
    </citation>
    <scope>NUCLEOTIDE SEQUENCE [LARGE SCALE GENOMIC DNA]</scope>
    <source>
        <strain evidence="1 2">F44-8</strain>
    </source>
</reference>
<gene>
    <name evidence="1" type="ORF">Q763_03905</name>
</gene>
<dbReference type="STRING" id="1406840.Q763_03905"/>
<sequence>MILRKLFGFGSNKNNTVNTLNSDPEIKKLLESLKSGMIAFIESGEGGYTKKDVYKCITLLNAFLNNLSQSGNKDEGMTIVKDVVLKINELNTNCGEELIETEEREQIAEIIILAGHLKGYNTRDEDITEEWREW</sequence>
<dbReference type="RefSeq" id="WP_035131403.1">
    <property type="nucleotide sequence ID" value="NZ_JRLV01000004.1"/>
</dbReference>
<protein>
    <submittedName>
        <fullName evidence="1">Uncharacterized protein</fullName>
    </submittedName>
</protein>
<dbReference type="Proteomes" id="UP000030129">
    <property type="component" value="Unassembled WGS sequence"/>
</dbReference>
<name>A0A0A2LTA9_9FLAO</name>
<dbReference type="AlphaFoldDB" id="A0A0A2LTA9"/>
<keyword evidence="2" id="KW-1185">Reference proteome</keyword>
<evidence type="ECO:0000313" key="1">
    <source>
        <dbReference type="EMBL" id="KGO83164.1"/>
    </source>
</evidence>
<dbReference type="eggNOG" id="ENOG50338PV">
    <property type="taxonomic scope" value="Bacteria"/>
</dbReference>
<organism evidence="1 2">
    <name type="scientific">Flavobacterium beibuense F44-8</name>
    <dbReference type="NCBI Taxonomy" id="1406840"/>
    <lineage>
        <taxon>Bacteria</taxon>
        <taxon>Pseudomonadati</taxon>
        <taxon>Bacteroidota</taxon>
        <taxon>Flavobacteriia</taxon>
        <taxon>Flavobacteriales</taxon>
        <taxon>Flavobacteriaceae</taxon>
        <taxon>Flavobacterium</taxon>
    </lineage>
</organism>